<sequence>MSNGNDVPTDGTCAADNACQLPAADQRSFQLTDNNTGNALNQSIPALAEVKEGSNLVLHWYDLTCPFCYLGQKRNEYLISQGLTVIELPFQAHPDIPAAGVYMGPRKGPMYTTIEQQAAETGLPLHWQDKLPNSRKALMAAEWARQHQPAAFPSFLHDLFNAHFAAGRDIGDADTILGIAVANGIDTAPLQQVWADGNGEAAVSASEALAVNAGVRGTPAWFMAGQLIPGLQPLALFEQLAAAARKS</sequence>
<dbReference type="GO" id="GO:0016491">
    <property type="term" value="F:oxidoreductase activity"/>
    <property type="evidence" value="ECO:0007669"/>
    <property type="project" value="InterPro"/>
</dbReference>
<protein>
    <recommendedName>
        <fullName evidence="1">DSBA-like thioredoxin domain-containing protein</fullName>
    </recommendedName>
</protein>
<dbReference type="PANTHER" id="PTHR13887">
    <property type="entry name" value="GLUTATHIONE S-TRANSFERASE KAPPA"/>
    <property type="match status" value="1"/>
</dbReference>
<comment type="caution">
    <text evidence="2">The sequence shown here is derived from an EMBL/GenBank/DDBJ whole genome shotgun (WGS) entry which is preliminary data.</text>
</comment>
<dbReference type="Proteomes" id="UP000324611">
    <property type="component" value="Unassembled WGS sequence"/>
</dbReference>
<gene>
    <name evidence="2" type="ORF">F0L74_22915</name>
</gene>
<dbReference type="PANTHER" id="PTHR13887:SF41">
    <property type="entry name" value="THIOREDOXIN SUPERFAMILY PROTEIN"/>
    <property type="match status" value="1"/>
</dbReference>
<keyword evidence="3" id="KW-1185">Reference proteome</keyword>
<evidence type="ECO:0000313" key="2">
    <source>
        <dbReference type="EMBL" id="KAA2239066.1"/>
    </source>
</evidence>
<dbReference type="Pfam" id="PF01323">
    <property type="entry name" value="DSBA"/>
    <property type="match status" value="1"/>
</dbReference>
<name>A0A5B2VKL9_9BACT</name>
<dbReference type="Gene3D" id="3.40.30.10">
    <property type="entry name" value="Glutaredoxin"/>
    <property type="match status" value="1"/>
</dbReference>
<dbReference type="AlphaFoldDB" id="A0A5B2VKL9"/>
<evidence type="ECO:0000259" key="1">
    <source>
        <dbReference type="Pfam" id="PF01323"/>
    </source>
</evidence>
<accession>A0A5B2VKL9</accession>
<reference evidence="2 3" key="2">
    <citation type="submission" date="2019-09" db="EMBL/GenBank/DDBJ databases">
        <authorList>
            <person name="Jin C."/>
        </authorList>
    </citation>
    <scope>NUCLEOTIDE SEQUENCE [LARGE SCALE GENOMIC DNA]</scope>
    <source>
        <strain evidence="2 3">BN140078</strain>
    </source>
</reference>
<evidence type="ECO:0000313" key="3">
    <source>
        <dbReference type="Proteomes" id="UP000324611"/>
    </source>
</evidence>
<dbReference type="InterPro" id="IPR001853">
    <property type="entry name" value="DSBA-like_thioredoxin_dom"/>
</dbReference>
<organism evidence="2 3">
    <name type="scientific">Chitinophaga agrisoli</name>
    <dbReference type="NCBI Taxonomy" id="2607653"/>
    <lineage>
        <taxon>Bacteria</taxon>
        <taxon>Pseudomonadati</taxon>
        <taxon>Bacteroidota</taxon>
        <taxon>Chitinophagia</taxon>
        <taxon>Chitinophagales</taxon>
        <taxon>Chitinophagaceae</taxon>
        <taxon>Chitinophaga</taxon>
    </lineage>
</organism>
<proteinExistence type="predicted"/>
<reference evidence="2 3" key="1">
    <citation type="submission" date="2019-09" db="EMBL/GenBank/DDBJ databases">
        <title>Chitinophaga ginsengihumi sp. nov., isolated from soil of ginseng rhizosphere.</title>
        <authorList>
            <person name="Lee J."/>
        </authorList>
    </citation>
    <scope>NUCLEOTIDE SEQUENCE [LARGE SCALE GENOMIC DNA]</scope>
    <source>
        <strain evidence="2 3">BN140078</strain>
    </source>
</reference>
<dbReference type="InterPro" id="IPR036249">
    <property type="entry name" value="Thioredoxin-like_sf"/>
</dbReference>
<dbReference type="SUPFAM" id="SSF52833">
    <property type="entry name" value="Thioredoxin-like"/>
    <property type="match status" value="1"/>
</dbReference>
<feature type="domain" description="DSBA-like thioredoxin" evidence="1">
    <location>
        <begin position="57"/>
        <end position="239"/>
    </location>
</feature>
<dbReference type="EMBL" id="VUOC01000004">
    <property type="protein sequence ID" value="KAA2239066.1"/>
    <property type="molecule type" value="Genomic_DNA"/>
</dbReference>
<dbReference type="RefSeq" id="WP_149840245.1">
    <property type="nucleotide sequence ID" value="NZ_VUOC01000004.1"/>
</dbReference>